<sequence length="246" mass="29241">MSTNKINNFDLEPFLSVSSDDDLYKLLSKFQDLNYQNFTAKLVPNIDKNTIIGIRFPLLKKIAKVFSKNHYSKTFMNNLPHQYFEFNILHAYLLDLDDDVDLFFLNVDKFLPYIDNWAVCDIYSFPIIKKFPKKTYDNVKNWIHSSHIYTQRFAIGILLRYFLDAELFLPEMLDLVAAIKSEEYYLNMMIAWYFSVALVKQYDLAICLLKEKRFSKWVHNKTIQKAIESFRVSLETKAYLKTLKIK</sequence>
<proteinExistence type="predicted"/>
<evidence type="ECO:0008006" key="3">
    <source>
        <dbReference type="Google" id="ProtNLM"/>
    </source>
</evidence>
<dbReference type="CDD" id="cd06561">
    <property type="entry name" value="AlkD_like"/>
    <property type="match status" value="1"/>
</dbReference>
<dbReference type="STRING" id="243272.MARTH_orf079"/>
<dbReference type="Gene3D" id="1.25.10.90">
    <property type="match status" value="1"/>
</dbReference>
<organism evidence="1 2">
    <name type="scientific">Metamycoplasma arthritidis (strain 158L3-1)</name>
    <name type="common">Mycoplasma arthritidis</name>
    <dbReference type="NCBI Taxonomy" id="243272"/>
    <lineage>
        <taxon>Bacteria</taxon>
        <taxon>Bacillati</taxon>
        <taxon>Mycoplasmatota</taxon>
        <taxon>Mycoplasmoidales</taxon>
        <taxon>Metamycoplasmataceae</taxon>
        <taxon>Metamycoplasma</taxon>
    </lineage>
</organism>
<dbReference type="Pfam" id="PF08713">
    <property type="entry name" value="DNA_alkylation"/>
    <property type="match status" value="1"/>
</dbReference>
<dbReference type="RefSeq" id="WP_012497989.1">
    <property type="nucleotide sequence ID" value="NC_011025.1"/>
</dbReference>
<dbReference type="Proteomes" id="UP000008812">
    <property type="component" value="Chromosome"/>
</dbReference>
<keyword evidence="2" id="KW-1185">Reference proteome</keyword>
<dbReference type="InterPro" id="IPR016024">
    <property type="entry name" value="ARM-type_fold"/>
</dbReference>
<dbReference type="PANTHER" id="PTHR34070">
    <property type="entry name" value="ARMADILLO-TYPE FOLD"/>
    <property type="match status" value="1"/>
</dbReference>
<evidence type="ECO:0000313" key="1">
    <source>
        <dbReference type="EMBL" id="ACF07032.1"/>
    </source>
</evidence>
<accession>B3PLY0</accession>
<evidence type="ECO:0000313" key="2">
    <source>
        <dbReference type="Proteomes" id="UP000008812"/>
    </source>
</evidence>
<dbReference type="eggNOG" id="COG4912">
    <property type="taxonomic scope" value="Bacteria"/>
</dbReference>
<dbReference type="KEGG" id="mat:MARTH_orf079"/>
<dbReference type="AlphaFoldDB" id="B3PLY0"/>
<dbReference type="InterPro" id="IPR014825">
    <property type="entry name" value="DNA_alkylation"/>
</dbReference>
<gene>
    <name evidence="1" type="ordered locus">MARTH_orf079</name>
</gene>
<protein>
    <recommendedName>
        <fullName evidence="3">DNA alkylation repair enzyme</fullName>
    </recommendedName>
</protein>
<dbReference type="SUPFAM" id="SSF48371">
    <property type="entry name" value="ARM repeat"/>
    <property type="match status" value="1"/>
</dbReference>
<name>B3PLY0_META1</name>
<reference evidence="1 2" key="1">
    <citation type="journal article" date="2008" name="Infect. Immun.">
        <title>Genome of Mycoplasma arthritidis.</title>
        <authorList>
            <person name="Dybvig K."/>
            <person name="Zuhua C."/>
            <person name="Lao P."/>
            <person name="Jordan D.S."/>
            <person name="French C.T."/>
            <person name="Tu A.H."/>
            <person name="Loraine A.E."/>
        </authorList>
    </citation>
    <scope>NUCLEOTIDE SEQUENCE [LARGE SCALE GENOMIC DNA]</scope>
    <source>
        <strain evidence="1 2">158L3-1</strain>
    </source>
</reference>
<dbReference type="HOGENOM" id="CLU_095329_0_0_14"/>
<dbReference type="EMBL" id="CP001047">
    <property type="protein sequence ID" value="ACF07032.1"/>
    <property type="molecule type" value="Genomic_DNA"/>
</dbReference>
<dbReference type="PANTHER" id="PTHR34070:SF1">
    <property type="entry name" value="DNA ALKYLATION REPAIR PROTEIN"/>
    <property type="match status" value="1"/>
</dbReference>